<evidence type="ECO:0000313" key="4">
    <source>
        <dbReference type="EMBL" id="KAF4435989.1"/>
    </source>
</evidence>
<gene>
    <name evidence="4" type="ORF">F53441_13353</name>
</gene>
<protein>
    <submittedName>
        <fullName evidence="4">Ankyrin 2,3/unc44</fullName>
    </submittedName>
</protein>
<dbReference type="SMART" id="SM00248">
    <property type="entry name" value="ANK"/>
    <property type="match status" value="3"/>
</dbReference>
<organism evidence="4 5">
    <name type="scientific">Fusarium austroafricanum</name>
    <dbReference type="NCBI Taxonomy" id="2364996"/>
    <lineage>
        <taxon>Eukaryota</taxon>
        <taxon>Fungi</taxon>
        <taxon>Dikarya</taxon>
        <taxon>Ascomycota</taxon>
        <taxon>Pezizomycotina</taxon>
        <taxon>Sordariomycetes</taxon>
        <taxon>Hypocreomycetidae</taxon>
        <taxon>Hypocreales</taxon>
        <taxon>Nectriaceae</taxon>
        <taxon>Fusarium</taxon>
        <taxon>Fusarium concolor species complex</taxon>
    </lineage>
</organism>
<evidence type="ECO:0000256" key="1">
    <source>
        <dbReference type="ARBA" id="ARBA00022737"/>
    </source>
</evidence>
<proteinExistence type="predicted"/>
<dbReference type="PROSITE" id="PS50297">
    <property type="entry name" value="ANK_REP_REGION"/>
    <property type="match status" value="1"/>
</dbReference>
<dbReference type="SUPFAM" id="SSF48403">
    <property type="entry name" value="Ankyrin repeat"/>
    <property type="match status" value="1"/>
</dbReference>
<accession>A0A8H4NFP4</accession>
<dbReference type="Pfam" id="PF12796">
    <property type="entry name" value="Ank_2"/>
    <property type="match status" value="1"/>
</dbReference>
<reference evidence="4" key="1">
    <citation type="submission" date="2020-01" db="EMBL/GenBank/DDBJ databases">
        <title>Identification and distribution of gene clusters putatively required for synthesis of sphingolipid metabolism inhibitors in phylogenetically diverse species of the filamentous fungus Fusarium.</title>
        <authorList>
            <person name="Kim H.-S."/>
            <person name="Busman M."/>
            <person name="Brown D.W."/>
            <person name="Divon H."/>
            <person name="Uhlig S."/>
            <person name="Proctor R.H."/>
        </authorList>
    </citation>
    <scope>NUCLEOTIDE SEQUENCE</scope>
    <source>
        <strain evidence="4">NRRL 53441</strain>
    </source>
</reference>
<dbReference type="PROSITE" id="PS50088">
    <property type="entry name" value="ANK_REPEAT"/>
    <property type="match status" value="1"/>
</dbReference>
<dbReference type="AlphaFoldDB" id="A0A8H4NFP4"/>
<feature type="repeat" description="ANK" evidence="3">
    <location>
        <begin position="7"/>
        <end position="39"/>
    </location>
</feature>
<name>A0A8H4NFP4_9HYPO</name>
<keyword evidence="2 3" id="KW-0040">ANK repeat</keyword>
<dbReference type="Gene3D" id="1.25.40.20">
    <property type="entry name" value="Ankyrin repeat-containing domain"/>
    <property type="match status" value="1"/>
</dbReference>
<comment type="caution">
    <text evidence="4">The sequence shown here is derived from an EMBL/GenBank/DDBJ whole genome shotgun (WGS) entry which is preliminary data.</text>
</comment>
<dbReference type="PANTHER" id="PTHR24198">
    <property type="entry name" value="ANKYRIN REPEAT AND PROTEIN KINASE DOMAIN-CONTAINING PROTEIN"/>
    <property type="match status" value="1"/>
</dbReference>
<sequence>MDTGDDTDYLLLHKAVRTGQVKFVELLLDAGAEINGESSEYLEIAVEIRSADIVRCLLQRGVDPNQVWPGNPFTPLHLSLMEQELNFWHGSLDKHRPIYLDIVKMLNASGVDVDAYSSEEGYPLQITYKKILGNLWGPKPAVEQYLKAHDLFLQACADPNLYPSALQCAA</sequence>
<dbReference type="InterPro" id="IPR036770">
    <property type="entry name" value="Ankyrin_rpt-contain_sf"/>
</dbReference>
<dbReference type="PANTHER" id="PTHR24198:SF165">
    <property type="entry name" value="ANKYRIN REPEAT-CONTAINING PROTEIN-RELATED"/>
    <property type="match status" value="1"/>
</dbReference>
<dbReference type="Proteomes" id="UP000605986">
    <property type="component" value="Unassembled WGS sequence"/>
</dbReference>
<dbReference type="InterPro" id="IPR002110">
    <property type="entry name" value="Ankyrin_rpt"/>
</dbReference>
<evidence type="ECO:0000256" key="2">
    <source>
        <dbReference type="ARBA" id="ARBA00023043"/>
    </source>
</evidence>
<evidence type="ECO:0000313" key="5">
    <source>
        <dbReference type="Proteomes" id="UP000605986"/>
    </source>
</evidence>
<keyword evidence="5" id="KW-1185">Reference proteome</keyword>
<dbReference type="EMBL" id="JAADJG010000826">
    <property type="protein sequence ID" value="KAF4435989.1"/>
    <property type="molecule type" value="Genomic_DNA"/>
</dbReference>
<keyword evidence="1" id="KW-0677">Repeat</keyword>
<evidence type="ECO:0000256" key="3">
    <source>
        <dbReference type="PROSITE-ProRule" id="PRU00023"/>
    </source>
</evidence>
<dbReference type="OrthoDB" id="539213at2759"/>